<evidence type="ECO:0008006" key="14">
    <source>
        <dbReference type="Google" id="ProtNLM"/>
    </source>
</evidence>
<dbReference type="SMART" id="SM00557">
    <property type="entry name" value="IG_FLMN"/>
    <property type="match status" value="1"/>
</dbReference>
<dbReference type="RefSeq" id="XP_030840306.1">
    <property type="nucleotide sequence ID" value="XM_030984446.1"/>
</dbReference>
<dbReference type="InterPro" id="IPR000315">
    <property type="entry name" value="Znf_B-box"/>
</dbReference>
<dbReference type="EnsemblMetazoa" id="XM_030984430">
    <property type="protein sequence ID" value="XP_030840290"/>
    <property type="gene ID" value="LOC591441"/>
</dbReference>
<dbReference type="GO" id="GO:0061630">
    <property type="term" value="F:ubiquitin protein ligase activity"/>
    <property type="evidence" value="ECO:0000318"/>
    <property type="project" value="GO_Central"/>
</dbReference>
<evidence type="ECO:0000256" key="3">
    <source>
        <dbReference type="ARBA" id="ARBA00022737"/>
    </source>
</evidence>
<dbReference type="PROSITE" id="PS00518">
    <property type="entry name" value="ZF_RING_1"/>
    <property type="match status" value="1"/>
</dbReference>
<evidence type="ECO:0000313" key="12">
    <source>
        <dbReference type="EnsemblMetazoa" id="XP_030840290"/>
    </source>
</evidence>
<dbReference type="Gene3D" id="3.30.160.60">
    <property type="entry name" value="Classic Zinc Finger"/>
    <property type="match status" value="1"/>
</dbReference>
<dbReference type="InterPro" id="IPR013083">
    <property type="entry name" value="Znf_RING/FYVE/PHD"/>
</dbReference>
<dbReference type="InterPro" id="IPR014756">
    <property type="entry name" value="Ig_E-set"/>
</dbReference>
<comment type="similarity">
    <text evidence="1">Belongs to the TRIM/RBCC family.</text>
</comment>
<evidence type="ECO:0000256" key="1">
    <source>
        <dbReference type="ARBA" id="ARBA00008518"/>
    </source>
</evidence>
<dbReference type="PROSITE" id="PS50089">
    <property type="entry name" value="ZF_RING_2"/>
    <property type="match status" value="1"/>
</dbReference>
<dbReference type="SMART" id="SM00184">
    <property type="entry name" value="RING"/>
    <property type="match status" value="2"/>
</dbReference>
<dbReference type="EnsemblMetazoa" id="XM_030984446">
    <property type="protein sequence ID" value="XP_030840306"/>
    <property type="gene ID" value="LOC591441"/>
</dbReference>
<organism evidence="12 13">
    <name type="scientific">Strongylocentrotus purpuratus</name>
    <name type="common">Purple sea urchin</name>
    <dbReference type="NCBI Taxonomy" id="7668"/>
    <lineage>
        <taxon>Eukaryota</taxon>
        <taxon>Metazoa</taxon>
        <taxon>Echinodermata</taxon>
        <taxon>Eleutherozoa</taxon>
        <taxon>Echinozoa</taxon>
        <taxon>Echinoidea</taxon>
        <taxon>Euechinoidea</taxon>
        <taxon>Echinacea</taxon>
        <taxon>Camarodonta</taxon>
        <taxon>Echinidea</taxon>
        <taxon>Strongylocentrotidae</taxon>
        <taxon>Strongylocentrotus</taxon>
    </lineage>
</organism>
<sequence>MSDSVDYKDNTIIQEAMDSRLTCGICRGRYNDPRLLPCLHTYCMSCLQGLESHVLFYRDDGSDTSSLSSMLSHLGNKASAIMCPACGTEVELSKGGLGVFPVDFMAQRILVLDSLNPNSSNLICDLCTDNSKAISRCVECMVNVCGFCVQAHKRQRKTAGHGVISLHEAQRQGTTQIHCPVHCPKHTQEELKFFCETCDQPVCRECCLVEHREHLVEYTEDVAEHHARVIANLISRLQPHMQAIMAGKAASEHLECMIKERGEQVKCEVNHYFDNFIQALQSHRQSLVTQIGQVCDTRSKSLQSQRIQLQQILTDMEHSSRLASQALADSNNKELMSIKPLISQRLCHLNRISYQSTPKGDSTLQFKPKIVSKKVVNGMQVPGIVDTKIADCNKSIAKGDGLHRANLGQLTTVTISLQDAMEQAYRHGADEIMAELLAIEGRTRAYPCKVAENADGSYGVSYTPKQLGAHSLQILVNGHHIRGSPFSVSVKVGWQEHTGVWHCCTFCSSEGNKQATCACGAIMPGGFKGCGHSHQGHPGKWHWSCCAVNVRDAECTARRTTLSNNNTLAALRSRIPSTSSGSTDQSSRSGDGGPVKFVEKPTLDTRVVSKSKVKTVSL</sequence>
<evidence type="ECO:0000256" key="9">
    <source>
        <dbReference type="SAM" id="MobiDB-lite"/>
    </source>
</evidence>
<name>A0A7M7NR52_STRPU</name>
<dbReference type="SUPFAM" id="SSF81296">
    <property type="entry name" value="E set domains"/>
    <property type="match status" value="1"/>
</dbReference>
<keyword evidence="6" id="KW-0862">Zinc</keyword>
<dbReference type="SMART" id="SM00336">
    <property type="entry name" value="BBOX"/>
    <property type="match status" value="2"/>
</dbReference>
<protein>
    <recommendedName>
        <fullName evidence="14">Tripartite motif-containing protein 45</fullName>
    </recommendedName>
</protein>
<evidence type="ECO:0000256" key="2">
    <source>
        <dbReference type="ARBA" id="ARBA00022723"/>
    </source>
</evidence>
<dbReference type="InterPro" id="IPR003649">
    <property type="entry name" value="Bbox_C"/>
</dbReference>
<dbReference type="SMART" id="SM00502">
    <property type="entry name" value="BBC"/>
    <property type="match status" value="1"/>
</dbReference>
<dbReference type="Pfam" id="PF00630">
    <property type="entry name" value="Filamin"/>
    <property type="match status" value="1"/>
</dbReference>
<dbReference type="EnsemblMetazoa" id="XM_030984439">
    <property type="protein sequence ID" value="XP_030840299"/>
    <property type="gene ID" value="LOC591441"/>
</dbReference>
<feature type="domain" description="RING-type" evidence="10">
    <location>
        <begin position="23"/>
        <end position="86"/>
    </location>
</feature>
<evidence type="ECO:0000256" key="8">
    <source>
        <dbReference type="PROSITE-ProRule" id="PRU00087"/>
    </source>
</evidence>
<reference evidence="13" key="1">
    <citation type="submission" date="2015-02" db="EMBL/GenBank/DDBJ databases">
        <title>Genome sequencing for Strongylocentrotus purpuratus.</title>
        <authorList>
            <person name="Murali S."/>
            <person name="Liu Y."/>
            <person name="Vee V."/>
            <person name="English A."/>
            <person name="Wang M."/>
            <person name="Skinner E."/>
            <person name="Han Y."/>
            <person name="Muzny D.M."/>
            <person name="Worley K.C."/>
            <person name="Gibbs R.A."/>
        </authorList>
    </citation>
    <scope>NUCLEOTIDE SEQUENCE</scope>
</reference>
<dbReference type="GO" id="GO:0008270">
    <property type="term" value="F:zinc ion binding"/>
    <property type="evidence" value="ECO:0007669"/>
    <property type="project" value="UniProtKB-KW"/>
</dbReference>
<dbReference type="InterPro" id="IPR001298">
    <property type="entry name" value="Filamin/ABP280_rpt"/>
</dbReference>
<feature type="repeat" description="Filamin" evidence="8">
    <location>
        <begin position="387"/>
        <end position="490"/>
    </location>
</feature>
<dbReference type="GeneID" id="591441"/>
<proteinExistence type="inferred from homology"/>
<evidence type="ECO:0000259" key="11">
    <source>
        <dbReference type="PROSITE" id="PS50119"/>
    </source>
</evidence>
<dbReference type="InterPro" id="IPR001841">
    <property type="entry name" value="Znf_RING"/>
</dbReference>
<keyword evidence="4 7" id="KW-0863">Zinc-finger</keyword>
<dbReference type="KEGG" id="spu:591441"/>
<evidence type="ECO:0000256" key="6">
    <source>
        <dbReference type="ARBA" id="ARBA00022833"/>
    </source>
</evidence>
<dbReference type="Pfam" id="PF13445">
    <property type="entry name" value="zf-RING_UBOX"/>
    <property type="match status" value="1"/>
</dbReference>
<dbReference type="InterPro" id="IPR017907">
    <property type="entry name" value="Znf_RING_CS"/>
</dbReference>
<dbReference type="Proteomes" id="UP000007110">
    <property type="component" value="Unassembled WGS sequence"/>
</dbReference>
<dbReference type="OrthoDB" id="264520at2759"/>
<dbReference type="GO" id="GO:0005654">
    <property type="term" value="C:nucleoplasm"/>
    <property type="evidence" value="ECO:0000318"/>
    <property type="project" value="GO_Central"/>
</dbReference>
<reference evidence="12" key="2">
    <citation type="submission" date="2021-01" db="UniProtKB">
        <authorList>
            <consortium name="EnsemblMetazoa"/>
        </authorList>
    </citation>
    <scope>IDENTIFICATION</scope>
</reference>
<feature type="compositionally biased region" description="Low complexity" evidence="9">
    <location>
        <begin position="577"/>
        <end position="589"/>
    </location>
</feature>
<keyword evidence="5" id="KW-0833">Ubl conjugation pathway</keyword>
<dbReference type="InterPro" id="IPR013783">
    <property type="entry name" value="Ig-like_fold"/>
</dbReference>
<evidence type="ECO:0000256" key="7">
    <source>
        <dbReference type="PROSITE-ProRule" id="PRU00024"/>
    </source>
</evidence>
<dbReference type="PANTHER" id="PTHR25462">
    <property type="entry name" value="BONUS, ISOFORM C-RELATED"/>
    <property type="match status" value="1"/>
</dbReference>
<dbReference type="PROSITE" id="PS50194">
    <property type="entry name" value="FILAMIN_REPEAT"/>
    <property type="match status" value="1"/>
</dbReference>
<dbReference type="SUPFAM" id="SSF57845">
    <property type="entry name" value="B-box zinc-binding domain"/>
    <property type="match status" value="1"/>
</dbReference>
<dbReference type="PROSITE" id="PS50119">
    <property type="entry name" value="ZF_BBOX"/>
    <property type="match status" value="1"/>
</dbReference>
<dbReference type="Gene3D" id="4.10.830.40">
    <property type="match status" value="1"/>
</dbReference>
<dbReference type="Gene3D" id="3.30.40.10">
    <property type="entry name" value="Zinc/RING finger domain, C3HC4 (zinc finger)"/>
    <property type="match status" value="1"/>
</dbReference>
<dbReference type="SUPFAM" id="SSF57850">
    <property type="entry name" value="RING/U-box"/>
    <property type="match status" value="1"/>
</dbReference>
<dbReference type="CDD" id="cd19809">
    <property type="entry name" value="Bbox1_TRIM45_C-X"/>
    <property type="match status" value="1"/>
</dbReference>
<dbReference type="OMA" id="TRCPLCM"/>
<dbReference type="InterPro" id="IPR017868">
    <property type="entry name" value="Filamin/ABP280_repeat-like"/>
</dbReference>
<keyword evidence="2" id="KW-0479">Metal-binding</keyword>
<dbReference type="PANTHER" id="PTHR25462:SF291">
    <property type="entry name" value="E3 UBIQUITIN-PROTEIN LIGASE TRIM45"/>
    <property type="match status" value="1"/>
</dbReference>
<feature type="region of interest" description="Disordered" evidence="9">
    <location>
        <begin position="573"/>
        <end position="601"/>
    </location>
</feature>
<dbReference type="InParanoid" id="A0A7M7NR52"/>
<evidence type="ECO:0000256" key="5">
    <source>
        <dbReference type="ARBA" id="ARBA00022786"/>
    </source>
</evidence>
<evidence type="ECO:0000259" key="10">
    <source>
        <dbReference type="PROSITE" id="PS50089"/>
    </source>
</evidence>
<dbReference type="Pfam" id="PF00643">
    <property type="entry name" value="zf-B_box"/>
    <property type="match status" value="2"/>
</dbReference>
<dbReference type="AlphaFoldDB" id="A0A7M7NR52"/>
<feature type="domain" description="B box-type" evidence="11">
    <location>
        <begin position="183"/>
        <end position="214"/>
    </location>
</feature>
<keyword evidence="13" id="KW-1185">Reference proteome</keyword>
<dbReference type="CDD" id="cd19785">
    <property type="entry name" value="Bbox2_TRIM45_C-X"/>
    <property type="match status" value="1"/>
</dbReference>
<dbReference type="InterPro" id="IPR047153">
    <property type="entry name" value="TRIM45/56/19-like"/>
</dbReference>
<accession>A0A7M7NR52</accession>
<dbReference type="RefSeq" id="XP_030840299.1">
    <property type="nucleotide sequence ID" value="XM_030984439.1"/>
</dbReference>
<dbReference type="InterPro" id="IPR027370">
    <property type="entry name" value="Znf-RING_euk"/>
</dbReference>
<keyword evidence="3" id="KW-0677">Repeat</keyword>
<dbReference type="RefSeq" id="XP_030840290.1">
    <property type="nucleotide sequence ID" value="XM_030984430.1"/>
</dbReference>
<evidence type="ECO:0000313" key="13">
    <source>
        <dbReference type="Proteomes" id="UP000007110"/>
    </source>
</evidence>
<dbReference type="Gene3D" id="2.60.40.10">
    <property type="entry name" value="Immunoglobulins"/>
    <property type="match status" value="1"/>
</dbReference>
<evidence type="ECO:0000256" key="4">
    <source>
        <dbReference type="ARBA" id="ARBA00022771"/>
    </source>
</evidence>